<dbReference type="Pfam" id="PF00400">
    <property type="entry name" value="WD40"/>
    <property type="match status" value="2"/>
</dbReference>
<dbReference type="Proteomes" id="UP000694865">
    <property type="component" value="Unplaced"/>
</dbReference>
<evidence type="ECO:0000256" key="1">
    <source>
        <dbReference type="SAM" id="MobiDB-lite"/>
    </source>
</evidence>
<accession>A0ABM0GKR3</accession>
<proteinExistence type="predicted"/>
<dbReference type="InterPro" id="IPR015943">
    <property type="entry name" value="WD40/YVTN_repeat-like_dom_sf"/>
</dbReference>
<dbReference type="InterPro" id="IPR001680">
    <property type="entry name" value="WD40_rpt"/>
</dbReference>
<dbReference type="Gene3D" id="2.130.10.10">
    <property type="entry name" value="YVTN repeat-like/Quinoprotein amine dehydrogenase"/>
    <property type="match status" value="2"/>
</dbReference>
<protein>
    <submittedName>
        <fullName evidence="3">WD repeat-containing protein 74-like</fullName>
    </submittedName>
</protein>
<sequence>MAAHKNNVWIGAETGILKGVNLDEKTASNYSNVASLSKDEEITAICWANEQQTQVCIGQRNHIVKTFDVELGDYIRENDCTGGEGTFQGIANVDNHLITCTQSGLLKIWKEEPEECTEIDVGKDISRMRINPENKNLVSTGGKENDLKIWDLENSKVPVFKAKNVRNDFLDLRVPVWVCDMQFIPGSSKIVSCSRHHCVRVYDPSTPQRRPVLNIEFDEYPVMALSLIPNTNYVIVGNSQGRMGKIDLRKGLVHKIFKGFAGSIRDIECHQTEPLVASCGLDRHLRIHNVHTSVLEHKVYLKSRLNCLLFSSKDLCRMEETEDTNKKRKAESGDNSCSEDDDIWNKMDVISDKTQIKDKDKRKRVS</sequence>
<keyword evidence="2" id="KW-1185">Reference proteome</keyword>
<dbReference type="InterPro" id="IPR037379">
    <property type="entry name" value="WDR74/Nsa1"/>
</dbReference>
<evidence type="ECO:0000313" key="2">
    <source>
        <dbReference type="Proteomes" id="UP000694865"/>
    </source>
</evidence>
<evidence type="ECO:0000313" key="3">
    <source>
        <dbReference type="RefSeq" id="XP_002732053.1"/>
    </source>
</evidence>
<dbReference type="SMART" id="SM00320">
    <property type="entry name" value="WD40"/>
    <property type="match status" value="5"/>
</dbReference>
<dbReference type="GeneID" id="100369122"/>
<dbReference type="PANTHER" id="PTHR16038:SF4">
    <property type="entry name" value="WD REPEAT-CONTAINING PROTEIN 74"/>
    <property type="match status" value="1"/>
</dbReference>
<dbReference type="CDD" id="cd22857">
    <property type="entry name" value="WDR74"/>
    <property type="match status" value="1"/>
</dbReference>
<feature type="region of interest" description="Disordered" evidence="1">
    <location>
        <begin position="323"/>
        <end position="342"/>
    </location>
</feature>
<dbReference type="InterPro" id="IPR036322">
    <property type="entry name" value="WD40_repeat_dom_sf"/>
</dbReference>
<dbReference type="PANTHER" id="PTHR16038">
    <property type="entry name" value="NOP SEVEN ASSOCIATED PROTEIN 1"/>
    <property type="match status" value="1"/>
</dbReference>
<name>A0ABM0GKR3_SACKO</name>
<gene>
    <name evidence="3" type="primary">LOC100369122</name>
</gene>
<organism evidence="2 3">
    <name type="scientific">Saccoglossus kowalevskii</name>
    <name type="common">Acorn worm</name>
    <dbReference type="NCBI Taxonomy" id="10224"/>
    <lineage>
        <taxon>Eukaryota</taxon>
        <taxon>Metazoa</taxon>
        <taxon>Hemichordata</taxon>
        <taxon>Enteropneusta</taxon>
        <taxon>Harrimaniidae</taxon>
        <taxon>Saccoglossus</taxon>
    </lineage>
</organism>
<reference evidence="3" key="1">
    <citation type="submission" date="2025-08" db="UniProtKB">
        <authorList>
            <consortium name="RefSeq"/>
        </authorList>
    </citation>
    <scope>IDENTIFICATION</scope>
    <source>
        <tissue evidence="3">Testes</tissue>
    </source>
</reference>
<dbReference type="SUPFAM" id="SSF50978">
    <property type="entry name" value="WD40 repeat-like"/>
    <property type="match status" value="1"/>
</dbReference>
<dbReference type="RefSeq" id="XP_002732053.1">
    <property type="nucleotide sequence ID" value="XM_002732007.2"/>
</dbReference>